<accession>A0A9E4NMJ5</accession>
<sequence>MNESVTPADYMFVGRLVQAGWRGAYYVTECYAAEREAVESGGLTASAMVRVGDLCLERAAVALMMRADAGFYGELAPDDEG</sequence>
<evidence type="ECO:0000313" key="2">
    <source>
        <dbReference type="Proteomes" id="UP000886674"/>
    </source>
</evidence>
<gene>
    <name evidence="1" type="ORF">JAY77_17470</name>
</gene>
<dbReference type="EMBL" id="JAEPCR010000093">
    <property type="protein sequence ID" value="MCG7979920.1"/>
    <property type="molecule type" value="Genomic_DNA"/>
</dbReference>
<protein>
    <submittedName>
        <fullName evidence="1">Uncharacterized protein</fullName>
    </submittedName>
</protein>
<organism evidence="1 2">
    <name type="scientific">Candidatus Thiodiazotropha taylori</name>
    <dbReference type="NCBI Taxonomy" id="2792791"/>
    <lineage>
        <taxon>Bacteria</taxon>
        <taxon>Pseudomonadati</taxon>
        <taxon>Pseudomonadota</taxon>
        <taxon>Gammaproteobacteria</taxon>
        <taxon>Chromatiales</taxon>
        <taxon>Sedimenticolaceae</taxon>
        <taxon>Candidatus Thiodiazotropha</taxon>
    </lineage>
</organism>
<dbReference type="AlphaFoldDB" id="A0A9E4NMJ5"/>
<evidence type="ECO:0000313" key="1">
    <source>
        <dbReference type="EMBL" id="MCG7979920.1"/>
    </source>
</evidence>
<name>A0A9E4NMJ5_9GAMM</name>
<reference evidence="1" key="1">
    <citation type="journal article" date="2021" name="Proc. Natl. Acad. Sci. U.S.A.">
        <title>Global biogeography of chemosynthetic symbionts reveals both localized and globally distributed symbiont groups. .</title>
        <authorList>
            <person name="Osvatic J.T."/>
            <person name="Wilkins L.G.E."/>
            <person name="Leibrecht L."/>
            <person name="Leray M."/>
            <person name="Zauner S."/>
            <person name="Polzin J."/>
            <person name="Camacho Y."/>
            <person name="Gros O."/>
            <person name="van Gils J.A."/>
            <person name="Eisen J.A."/>
            <person name="Petersen J.M."/>
            <person name="Yuen B."/>
        </authorList>
    </citation>
    <scope>NUCLEOTIDE SEQUENCE</scope>
    <source>
        <strain evidence="1">MAGclacostrist055</strain>
    </source>
</reference>
<comment type="caution">
    <text evidence="1">The sequence shown here is derived from an EMBL/GenBank/DDBJ whole genome shotgun (WGS) entry which is preliminary data.</text>
</comment>
<dbReference type="Proteomes" id="UP000886674">
    <property type="component" value="Unassembled WGS sequence"/>
</dbReference>
<proteinExistence type="predicted"/>